<dbReference type="AlphaFoldDB" id="A0A1S1X4K8"/>
<feature type="signal peptide" evidence="1">
    <location>
        <begin position="1"/>
        <end position="20"/>
    </location>
</feature>
<evidence type="ECO:0000313" key="6">
    <source>
        <dbReference type="Proteomes" id="UP000180280"/>
    </source>
</evidence>
<organism evidence="3 5">
    <name type="scientific">Chromobacterium sphagni</name>
    <dbReference type="NCBI Taxonomy" id="1903179"/>
    <lineage>
        <taxon>Bacteria</taxon>
        <taxon>Pseudomonadati</taxon>
        <taxon>Pseudomonadota</taxon>
        <taxon>Betaproteobacteria</taxon>
        <taxon>Neisseriales</taxon>
        <taxon>Chromobacteriaceae</taxon>
        <taxon>Chromobacterium</taxon>
    </lineage>
</organism>
<reference evidence="5 6" key="1">
    <citation type="submission" date="2016-09" db="EMBL/GenBank/DDBJ databases">
        <title>Chromobacterium muskegensis sp. nov., an insecticidal bacterium isolated from Sphagnum bogs.</title>
        <authorList>
            <person name="Sparks M.E."/>
            <person name="Blackburn M.B."/>
            <person name="Gundersen-Rindal D.E."/>
            <person name="Mitchell A."/>
            <person name="Farrar R."/>
            <person name="Kuhar D."/>
        </authorList>
    </citation>
    <scope>NUCLEOTIDE SEQUENCE [LARGE SCALE GENOMIC DNA]</scope>
    <source>
        <strain evidence="4 6">14B-1</strain>
        <strain evidence="3 5">37-2</strain>
    </source>
</reference>
<keyword evidence="6" id="KW-1185">Reference proteome</keyword>
<accession>A0A1S1X4K8</accession>
<dbReference type="Gene3D" id="3.40.190.10">
    <property type="entry name" value="Periplasmic binding protein-like II"/>
    <property type="match status" value="2"/>
</dbReference>
<feature type="domain" description="Solute-binding protein family 3/N-terminal" evidence="2">
    <location>
        <begin position="29"/>
        <end position="248"/>
    </location>
</feature>
<evidence type="ECO:0000313" key="3">
    <source>
        <dbReference type="EMBL" id="OHX14419.1"/>
    </source>
</evidence>
<dbReference type="RefSeq" id="WP_071113243.1">
    <property type="nucleotide sequence ID" value="NZ_MKCS01000001.1"/>
</dbReference>
<keyword evidence="1" id="KW-0732">Signal</keyword>
<dbReference type="STRING" id="1903179.BI347_13570"/>
<dbReference type="PANTHER" id="PTHR38834:SF3">
    <property type="entry name" value="SOLUTE-BINDING PROTEIN FAMILY 3_N-TERMINAL DOMAIN-CONTAINING PROTEIN"/>
    <property type="match status" value="1"/>
</dbReference>
<evidence type="ECO:0000313" key="4">
    <source>
        <dbReference type="EMBL" id="OHX19823.1"/>
    </source>
</evidence>
<dbReference type="PANTHER" id="PTHR38834">
    <property type="entry name" value="PERIPLASMIC SUBSTRATE BINDING PROTEIN FAMILY 3"/>
    <property type="match status" value="1"/>
</dbReference>
<proteinExistence type="predicted"/>
<dbReference type="Proteomes" id="UP000180280">
    <property type="component" value="Unassembled WGS sequence"/>
</dbReference>
<evidence type="ECO:0000259" key="2">
    <source>
        <dbReference type="Pfam" id="PF00497"/>
    </source>
</evidence>
<dbReference type="SUPFAM" id="SSF53850">
    <property type="entry name" value="Periplasmic binding protein-like II"/>
    <property type="match status" value="1"/>
</dbReference>
<dbReference type="InterPro" id="IPR001638">
    <property type="entry name" value="Solute-binding_3/MltF_N"/>
</dbReference>
<dbReference type="EMBL" id="MKCT01000025">
    <property type="protein sequence ID" value="OHX19823.1"/>
    <property type="molecule type" value="Genomic_DNA"/>
</dbReference>
<dbReference type="EMBL" id="MKCS01000001">
    <property type="protein sequence ID" value="OHX14419.1"/>
    <property type="molecule type" value="Genomic_DNA"/>
</dbReference>
<dbReference type="OrthoDB" id="8594082at2"/>
<feature type="chain" id="PRO_5010167628" description="Solute-binding protein family 3/N-terminal domain-containing protein" evidence="1">
    <location>
        <begin position="21"/>
        <end position="250"/>
    </location>
</feature>
<evidence type="ECO:0000256" key="1">
    <source>
        <dbReference type="SAM" id="SignalP"/>
    </source>
</evidence>
<gene>
    <name evidence="4" type="ORF">BI344_16670</name>
    <name evidence="3" type="ORF">BI347_13570</name>
</gene>
<evidence type="ECO:0000313" key="5">
    <source>
        <dbReference type="Proteomes" id="UP000180088"/>
    </source>
</evidence>
<sequence length="250" mass="28105">MRLLLAALLACALSPLPAPAEPPPAEILALTETLPPLSYDEDGAHKGFSNELLLMMLHDSGLRAVIQIRPWSRALREAQQTPNTMLYLTVRTPEREEMFKWIGPALPLPIELFRLGGPRAQPYTSMDDARRAAVAVARDTPGQKMMEKLGFVDNQNLVLTNDEAQSARLLYAHRVQYSAGVALFQRYAAKQQGQNPERLDSVQVLDDSTQFYFAMQKDSNPEYISRLQAALDKIKQDGRYASLLKRYNHP</sequence>
<comment type="caution">
    <text evidence="3">The sequence shown here is derived from an EMBL/GenBank/DDBJ whole genome shotgun (WGS) entry which is preliminary data.</text>
</comment>
<dbReference type="Proteomes" id="UP000180088">
    <property type="component" value="Unassembled WGS sequence"/>
</dbReference>
<dbReference type="Pfam" id="PF00497">
    <property type="entry name" value="SBP_bac_3"/>
    <property type="match status" value="1"/>
</dbReference>
<protein>
    <recommendedName>
        <fullName evidence="2">Solute-binding protein family 3/N-terminal domain-containing protein</fullName>
    </recommendedName>
</protein>
<name>A0A1S1X4K8_9NEIS</name>